<dbReference type="SUPFAM" id="SSF53850">
    <property type="entry name" value="Periplasmic binding protein-like II"/>
    <property type="match status" value="1"/>
</dbReference>
<evidence type="ECO:0000256" key="2">
    <source>
        <dbReference type="ARBA" id="ARBA00023015"/>
    </source>
</evidence>
<keyword evidence="4" id="KW-0804">Transcription</keyword>
<dbReference type="SUPFAM" id="SSF46785">
    <property type="entry name" value="Winged helix' DNA-binding domain"/>
    <property type="match status" value="1"/>
</dbReference>
<gene>
    <name evidence="6" type="ORF">AWB64_05379</name>
</gene>
<dbReference type="GO" id="GO:0003677">
    <property type="term" value="F:DNA binding"/>
    <property type="evidence" value="ECO:0007669"/>
    <property type="project" value="UniProtKB-KW"/>
</dbReference>
<dbReference type="GO" id="GO:0032993">
    <property type="term" value="C:protein-DNA complex"/>
    <property type="evidence" value="ECO:0007669"/>
    <property type="project" value="TreeGrafter"/>
</dbReference>
<dbReference type="InterPro" id="IPR005119">
    <property type="entry name" value="LysR_subst-bd"/>
</dbReference>
<dbReference type="Pfam" id="PF00126">
    <property type="entry name" value="HTH_1"/>
    <property type="match status" value="1"/>
</dbReference>
<name>A0A158I397_CABSO</name>
<keyword evidence="2" id="KW-0805">Transcription regulation</keyword>
<proteinExistence type="inferred from homology"/>
<dbReference type="GO" id="GO:0003700">
    <property type="term" value="F:DNA-binding transcription factor activity"/>
    <property type="evidence" value="ECO:0007669"/>
    <property type="project" value="InterPro"/>
</dbReference>
<organism evidence="6 7">
    <name type="scientific">Caballeronia sordidicola</name>
    <name type="common">Burkholderia sordidicola</name>
    <dbReference type="NCBI Taxonomy" id="196367"/>
    <lineage>
        <taxon>Bacteria</taxon>
        <taxon>Pseudomonadati</taxon>
        <taxon>Pseudomonadota</taxon>
        <taxon>Betaproteobacteria</taxon>
        <taxon>Burkholderiales</taxon>
        <taxon>Burkholderiaceae</taxon>
        <taxon>Caballeronia</taxon>
    </lineage>
</organism>
<dbReference type="Gene3D" id="3.40.190.10">
    <property type="entry name" value="Periplasmic binding protein-like II"/>
    <property type="match status" value="2"/>
</dbReference>
<accession>A0A158I397</accession>
<dbReference type="PROSITE" id="PS50931">
    <property type="entry name" value="HTH_LYSR"/>
    <property type="match status" value="1"/>
</dbReference>
<dbReference type="PRINTS" id="PR00039">
    <property type="entry name" value="HTHLYSR"/>
</dbReference>
<reference evidence="6 7" key="1">
    <citation type="submission" date="2016-01" db="EMBL/GenBank/DDBJ databases">
        <authorList>
            <person name="Oliw E.H."/>
        </authorList>
    </citation>
    <scope>NUCLEOTIDE SEQUENCE [LARGE SCALE GENOMIC DNA]</scope>
    <source>
        <strain evidence="6">LMG 22029</strain>
    </source>
</reference>
<keyword evidence="3" id="KW-0238">DNA-binding</keyword>
<evidence type="ECO:0000256" key="1">
    <source>
        <dbReference type="ARBA" id="ARBA00009437"/>
    </source>
</evidence>
<dbReference type="InterPro" id="IPR037410">
    <property type="entry name" value="BudR_PBP2"/>
</dbReference>
<dbReference type="Pfam" id="PF03466">
    <property type="entry name" value="LysR_substrate"/>
    <property type="match status" value="1"/>
</dbReference>
<dbReference type="OrthoDB" id="5292387at2"/>
<evidence type="ECO:0000259" key="5">
    <source>
        <dbReference type="PROSITE" id="PS50931"/>
    </source>
</evidence>
<dbReference type="EMBL" id="FCOC02000024">
    <property type="protein sequence ID" value="SAL50719.1"/>
    <property type="molecule type" value="Genomic_DNA"/>
</dbReference>
<dbReference type="InterPro" id="IPR000847">
    <property type="entry name" value="LysR_HTH_N"/>
</dbReference>
<dbReference type="InterPro" id="IPR036388">
    <property type="entry name" value="WH-like_DNA-bd_sf"/>
</dbReference>
<evidence type="ECO:0000256" key="3">
    <source>
        <dbReference type="ARBA" id="ARBA00023125"/>
    </source>
</evidence>
<dbReference type="FunFam" id="1.10.10.10:FF:000001">
    <property type="entry name" value="LysR family transcriptional regulator"/>
    <property type="match status" value="1"/>
</dbReference>
<dbReference type="PANTHER" id="PTHR30346">
    <property type="entry name" value="TRANSCRIPTIONAL DUAL REGULATOR HCAR-RELATED"/>
    <property type="match status" value="1"/>
</dbReference>
<protein>
    <submittedName>
        <fullName evidence="6">LysR substrate binding domain protein</fullName>
    </submittedName>
</protein>
<dbReference type="PANTHER" id="PTHR30346:SF30">
    <property type="entry name" value="SMALL NEUTRAL PROTEASE REGULATORY PROTEIN"/>
    <property type="match status" value="1"/>
</dbReference>
<dbReference type="AlphaFoldDB" id="A0A158I397"/>
<dbReference type="InterPro" id="IPR036390">
    <property type="entry name" value="WH_DNA-bd_sf"/>
</dbReference>
<dbReference type="RefSeq" id="WP_060858364.1">
    <property type="nucleotide sequence ID" value="NZ_FCOC02000024.1"/>
</dbReference>
<evidence type="ECO:0000313" key="6">
    <source>
        <dbReference type="EMBL" id="SAL50719.1"/>
    </source>
</evidence>
<dbReference type="Gene3D" id="1.10.10.10">
    <property type="entry name" value="Winged helix-like DNA-binding domain superfamily/Winged helix DNA-binding domain"/>
    <property type="match status" value="1"/>
</dbReference>
<evidence type="ECO:0000256" key="4">
    <source>
        <dbReference type="ARBA" id="ARBA00023163"/>
    </source>
</evidence>
<sequence>MELRHLRYFLTVAEERQFTRAAARLHIQQPPLSQQIQELERELGFALFTRLPRGVELTSAGAAFVVDAQAVLDALDRGVTNARRVANGQLGSVRLALTSSAAFHPLATAAIRQFRATHPDIAIDLNEINAAGIIERMVSGRIDAGILRKPIETPAELRFDLLHEERMVLVLPAGHALLAHPKGPRQRKQDAQPQVPLKALAGEPFIFVRRPGAPGMYADFIRACEATGFKPDVVSEVPRMSSAINLVAAGAGITLVPASMQRYQQESVVYCAVAGDEAFSAPLHLVTHRHSANPAAARFAQSVLEFVSAESTRAVTA</sequence>
<dbReference type="CDD" id="cd08451">
    <property type="entry name" value="PBP2_BudR"/>
    <property type="match status" value="1"/>
</dbReference>
<evidence type="ECO:0000313" key="7">
    <source>
        <dbReference type="Proteomes" id="UP000054893"/>
    </source>
</evidence>
<comment type="similarity">
    <text evidence="1">Belongs to the LysR transcriptional regulatory family.</text>
</comment>
<dbReference type="Proteomes" id="UP000054893">
    <property type="component" value="Unassembled WGS sequence"/>
</dbReference>
<feature type="domain" description="HTH lysR-type" evidence="5">
    <location>
        <begin position="1"/>
        <end position="58"/>
    </location>
</feature>